<organism evidence="2 3">
    <name type="scientific">Penicillium egyptiacum</name>
    <dbReference type="NCBI Taxonomy" id="1303716"/>
    <lineage>
        <taxon>Eukaryota</taxon>
        <taxon>Fungi</taxon>
        <taxon>Dikarya</taxon>
        <taxon>Ascomycota</taxon>
        <taxon>Pezizomycotina</taxon>
        <taxon>Eurotiomycetes</taxon>
        <taxon>Eurotiomycetidae</taxon>
        <taxon>Eurotiales</taxon>
        <taxon>Aspergillaceae</taxon>
        <taxon>Penicillium</taxon>
    </lineage>
</organism>
<keyword evidence="3" id="KW-1185">Reference proteome</keyword>
<evidence type="ECO:0000313" key="3">
    <source>
        <dbReference type="Proteomes" id="UP001154252"/>
    </source>
</evidence>
<dbReference type="AlphaFoldDB" id="A0A9W4P0Q5"/>
<accession>A0A9W4P0Q5</accession>
<keyword evidence="1" id="KW-0472">Membrane</keyword>
<reference evidence="2" key="1">
    <citation type="submission" date="2021-07" db="EMBL/GenBank/DDBJ databases">
        <authorList>
            <person name="Branca A.L. A."/>
        </authorList>
    </citation>
    <scope>NUCLEOTIDE SEQUENCE</scope>
</reference>
<protein>
    <submittedName>
        <fullName evidence="2">Uncharacterized protein</fullName>
    </submittedName>
</protein>
<dbReference type="EMBL" id="CAJVRC010000845">
    <property type="protein sequence ID" value="CAG8892274.1"/>
    <property type="molecule type" value="Genomic_DNA"/>
</dbReference>
<keyword evidence="1" id="KW-0812">Transmembrane</keyword>
<comment type="caution">
    <text evidence="2">The sequence shown here is derived from an EMBL/GenBank/DDBJ whole genome shotgun (WGS) entry which is preliminary data.</text>
</comment>
<keyword evidence="1" id="KW-1133">Transmembrane helix</keyword>
<gene>
    <name evidence="2" type="ORF">PEGY_LOCUS3063</name>
</gene>
<evidence type="ECO:0000256" key="1">
    <source>
        <dbReference type="SAM" id="Phobius"/>
    </source>
</evidence>
<name>A0A9W4P0Q5_9EURO</name>
<proteinExistence type="predicted"/>
<evidence type="ECO:0000313" key="2">
    <source>
        <dbReference type="EMBL" id="CAG8892274.1"/>
    </source>
</evidence>
<sequence length="58" mass="6146">MMTAAGGGTGSSLARAIIIVTGVSALVSSLLSLVKNYRKPLLQRYVVRILLMSVLTRV</sequence>
<feature type="transmembrane region" description="Helical" evidence="1">
    <location>
        <begin position="12"/>
        <end position="34"/>
    </location>
</feature>
<dbReference type="Proteomes" id="UP001154252">
    <property type="component" value="Unassembled WGS sequence"/>
</dbReference>